<dbReference type="PROSITE" id="PS50172">
    <property type="entry name" value="BRCT"/>
    <property type="match status" value="1"/>
</dbReference>
<feature type="domain" description="BRCT" evidence="1">
    <location>
        <begin position="1"/>
        <end position="94"/>
    </location>
</feature>
<dbReference type="VEuPathDB" id="AmoebaDB:DICPUDRAFT_77549"/>
<gene>
    <name evidence="2" type="ORF">DICPUDRAFT_77549</name>
</gene>
<protein>
    <recommendedName>
        <fullName evidence="1">BRCT domain-containing protein</fullName>
    </recommendedName>
</protein>
<evidence type="ECO:0000313" key="3">
    <source>
        <dbReference type="Proteomes" id="UP000001064"/>
    </source>
</evidence>
<dbReference type="InParanoid" id="F0ZGY2"/>
<dbReference type="InterPro" id="IPR001357">
    <property type="entry name" value="BRCT_dom"/>
</dbReference>
<proteinExistence type="predicted"/>
<dbReference type="EMBL" id="GL871016">
    <property type="protein sequence ID" value="EGC36813.1"/>
    <property type="molecule type" value="Genomic_DNA"/>
</dbReference>
<dbReference type="AlphaFoldDB" id="F0ZGY2"/>
<dbReference type="Gene3D" id="3.40.50.10190">
    <property type="entry name" value="BRCT domain"/>
    <property type="match status" value="1"/>
</dbReference>
<dbReference type="SUPFAM" id="SSF52113">
    <property type="entry name" value="BRCT domain"/>
    <property type="match status" value="1"/>
</dbReference>
<keyword evidence="3" id="KW-1185">Reference proteome</keyword>
<accession>F0ZGY2</accession>
<reference evidence="3" key="1">
    <citation type="journal article" date="2011" name="Genome Biol.">
        <title>Comparative genomics of the social amoebae Dictyostelium discoideum and Dictyostelium purpureum.</title>
        <authorList>
            <consortium name="US DOE Joint Genome Institute (JGI-PGF)"/>
            <person name="Sucgang R."/>
            <person name="Kuo A."/>
            <person name="Tian X."/>
            <person name="Salerno W."/>
            <person name="Parikh A."/>
            <person name="Feasley C.L."/>
            <person name="Dalin E."/>
            <person name="Tu H."/>
            <person name="Huang E."/>
            <person name="Barry K."/>
            <person name="Lindquist E."/>
            <person name="Shapiro H."/>
            <person name="Bruce D."/>
            <person name="Schmutz J."/>
            <person name="Salamov A."/>
            <person name="Fey P."/>
            <person name="Gaudet P."/>
            <person name="Anjard C."/>
            <person name="Babu M.M."/>
            <person name="Basu S."/>
            <person name="Bushmanova Y."/>
            <person name="van der Wel H."/>
            <person name="Katoh-Kurasawa M."/>
            <person name="Dinh C."/>
            <person name="Coutinho P.M."/>
            <person name="Saito T."/>
            <person name="Elias M."/>
            <person name="Schaap P."/>
            <person name="Kay R.R."/>
            <person name="Henrissat B."/>
            <person name="Eichinger L."/>
            <person name="Rivero F."/>
            <person name="Putnam N.H."/>
            <person name="West C.M."/>
            <person name="Loomis W.F."/>
            <person name="Chisholm R.L."/>
            <person name="Shaulsky G."/>
            <person name="Strassmann J.E."/>
            <person name="Queller D.C."/>
            <person name="Kuspa A."/>
            <person name="Grigoriev I.V."/>
        </authorList>
    </citation>
    <scope>NUCLEOTIDE SEQUENCE [LARGE SCALE GENOMIC DNA]</scope>
    <source>
        <strain evidence="3">QSDP1</strain>
    </source>
</reference>
<evidence type="ECO:0000313" key="2">
    <source>
        <dbReference type="EMBL" id="EGC36813.1"/>
    </source>
</evidence>
<dbReference type="Proteomes" id="UP000001064">
    <property type="component" value="Unassembled WGS sequence"/>
</dbReference>
<dbReference type="InterPro" id="IPR036420">
    <property type="entry name" value="BRCT_dom_sf"/>
</dbReference>
<dbReference type="Pfam" id="PF16589">
    <property type="entry name" value="BRCT_2"/>
    <property type="match status" value="1"/>
</dbReference>
<dbReference type="OrthoDB" id="251770at2759"/>
<dbReference type="SMART" id="SM00292">
    <property type="entry name" value="BRCT"/>
    <property type="match status" value="1"/>
</dbReference>
<sequence length="108" mass="12558">MNPLFNNKTFFVIRDPDYFEVNDIISLIKENGGIVSEDVSKEVNYVITSTKYNNSHDPFFLRMAYMLGIPAISTNFLEYSIKKGSLAENEKEFAITYNYSFHKNIYSM</sequence>
<dbReference type="RefSeq" id="XP_003286684.1">
    <property type="nucleotide sequence ID" value="XM_003286636.1"/>
</dbReference>
<dbReference type="GeneID" id="10504058"/>
<dbReference type="KEGG" id="dpp:DICPUDRAFT_77549"/>
<evidence type="ECO:0000259" key="1">
    <source>
        <dbReference type="PROSITE" id="PS50172"/>
    </source>
</evidence>
<organism evidence="2 3">
    <name type="scientific">Dictyostelium purpureum</name>
    <name type="common">Slime mold</name>
    <dbReference type="NCBI Taxonomy" id="5786"/>
    <lineage>
        <taxon>Eukaryota</taxon>
        <taxon>Amoebozoa</taxon>
        <taxon>Evosea</taxon>
        <taxon>Eumycetozoa</taxon>
        <taxon>Dictyostelia</taxon>
        <taxon>Dictyosteliales</taxon>
        <taxon>Dictyosteliaceae</taxon>
        <taxon>Dictyostelium</taxon>
    </lineage>
</organism>
<name>F0ZGY2_DICPU</name>